<keyword evidence="3" id="KW-0443">Lipid metabolism</keyword>
<dbReference type="InterPro" id="IPR036514">
    <property type="entry name" value="SGNH_hydro_sf"/>
</dbReference>
<keyword evidence="2" id="KW-0378">Hydrolase</keyword>
<dbReference type="Pfam" id="PF00657">
    <property type="entry name" value="Lipase_GDSL"/>
    <property type="match status" value="1"/>
</dbReference>
<dbReference type="InterPro" id="IPR001087">
    <property type="entry name" value="GDSL"/>
</dbReference>
<reference evidence="4" key="1">
    <citation type="submission" date="2022-08" db="EMBL/GenBank/DDBJ databases">
        <authorList>
            <person name="Gutierrez-Valencia J."/>
        </authorList>
    </citation>
    <scope>NUCLEOTIDE SEQUENCE</scope>
</reference>
<dbReference type="Gene3D" id="3.40.50.1110">
    <property type="entry name" value="SGNH hydrolase"/>
    <property type="match status" value="1"/>
</dbReference>
<keyword evidence="3" id="KW-0442">Lipid degradation</keyword>
<proteinExistence type="inferred from homology"/>
<evidence type="ECO:0000256" key="3">
    <source>
        <dbReference type="ARBA" id="ARBA00022963"/>
    </source>
</evidence>
<dbReference type="PANTHER" id="PTHR45648">
    <property type="entry name" value="GDSL LIPASE/ACYLHYDROLASE FAMILY PROTEIN (AFU_ORTHOLOGUE AFUA_4G14700)"/>
    <property type="match status" value="1"/>
</dbReference>
<evidence type="ECO:0000256" key="2">
    <source>
        <dbReference type="ARBA" id="ARBA00022801"/>
    </source>
</evidence>
<evidence type="ECO:0000313" key="5">
    <source>
        <dbReference type="Proteomes" id="UP001154282"/>
    </source>
</evidence>
<protein>
    <recommendedName>
        <fullName evidence="6">GDSL esterase/lipase</fullName>
    </recommendedName>
</protein>
<evidence type="ECO:0000313" key="4">
    <source>
        <dbReference type="EMBL" id="CAI0468306.1"/>
    </source>
</evidence>
<dbReference type="PANTHER" id="PTHR45648:SF166">
    <property type="entry name" value="OS02G0617400 PROTEIN"/>
    <property type="match status" value="1"/>
</dbReference>
<evidence type="ECO:0008006" key="6">
    <source>
        <dbReference type="Google" id="ProtNLM"/>
    </source>
</evidence>
<evidence type="ECO:0000256" key="1">
    <source>
        <dbReference type="ARBA" id="ARBA00008668"/>
    </source>
</evidence>
<gene>
    <name evidence="4" type="ORF">LITE_LOCUS37750</name>
</gene>
<dbReference type="EMBL" id="CAMGYJ010000008">
    <property type="protein sequence ID" value="CAI0468306.1"/>
    <property type="molecule type" value="Genomic_DNA"/>
</dbReference>
<dbReference type="AlphaFoldDB" id="A0AAV0PDF0"/>
<dbReference type="InterPro" id="IPR051058">
    <property type="entry name" value="GDSL_Est/Lipase"/>
</dbReference>
<dbReference type="GO" id="GO:0016042">
    <property type="term" value="P:lipid catabolic process"/>
    <property type="evidence" value="ECO:0007669"/>
    <property type="project" value="UniProtKB-KW"/>
</dbReference>
<accession>A0AAV0PDF0</accession>
<comment type="similarity">
    <text evidence="1">Belongs to the 'GDSL' lipolytic enzyme family.</text>
</comment>
<name>A0AAV0PDF0_9ROSI</name>
<comment type="caution">
    <text evidence="4">The sequence shown here is derived from an EMBL/GenBank/DDBJ whole genome shotgun (WGS) entry which is preliminary data.</text>
</comment>
<keyword evidence="5" id="KW-1185">Reference proteome</keyword>
<sequence>MSLSLSAMATRSAIAKMLGLVVGLAMLGRSLVTRVEASGPDFVPLYVFGGSRGDSGNNVYLDTTVKADSPPYGIDSPAGLPTGRFSNNRNLADFISTYLGSLRWIYSFWFHDGRWCQGNIITMPEQLEAFQRYKDQLAAVVAGGREQAERLVNEGVFLVTAGALDFVNNYYRLPFSARASQYTVAEFVDLLISELSKILVRMYELGARRTVVVGAGPFGCWPAILATRGSADDGECDPELQNAAALFDSQLNRLARRLNGRLGGVFFVAANSVTLANELIDNPEAYGKKHNSSFTLVMHNTPCNTRICFCTYFIR</sequence>
<organism evidence="4 5">
    <name type="scientific">Linum tenue</name>
    <dbReference type="NCBI Taxonomy" id="586396"/>
    <lineage>
        <taxon>Eukaryota</taxon>
        <taxon>Viridiplantae</taxon>
        <taxon>Streptophyta</taxon>
        <taxon>Embryophyta</taxon>
        <taxon>Tracheophyta</taxon>
        <taxon>Spermatophyta</taxon>
        <taxon>Magnoliopsida</taxon>
        <taxon>eudicotyledons</taxon>
        <taxon>Gunneridae</taxon>
        <taxon>Pentapetalae</taxon>
        <taxon>rosids</taxon>
        <taxon>fabids</taxon>
        <taxon>Malpighiales</taxon>
        <taxon>Linaceae</taxon>
        <taxon>Linum</taxon>
    </lineage>
</organism>
<dbReference type="GO" id="GO:0016788">
    <property type="term" value="F:hydrolase activity, acting on ester bonds"/>
    <property type="evidence" value="ECO:0007669"/>
    <property type="project" value="InterPro"/>
</dbReference>
<dbReference type="Proteomes" id="UP001154282">
    <property type="component" value="Unassembled WGS sequence"/>
</dbReference>